<dbReference type="EC" id="2.7.11.1" evidence="3"/>
<dbReference type="SMART" id="SM00220">
    <property type="entry name" value="S_TKc"/>
    <property type="match status" value="1"/>
</dbReference>
<feature type="domain" description="Protein kinase" evidence="13">
    <location>
        <begin position="372"/>
        <end position="652"/>
    </location>
</feature>
<evidence type="ECO:0000256" key="1">
    <source>
        <dbReference type="ARBA" id="ARBA00004496"/>
    </source>
</evidence>
<dbReference type="PROSITE" id="PS00108">
    <property type="entry name" value="PROTEIN_KINASE_ST"/>
    <property type="match status" value="1"/>
</dbReference>
<feature type="region of interest" description="Disordered" evidence="12">
    <location>
        <begin position="37"/>
        <end position="123"/>
    </location>
</feature>
<dbReference type="InterPro" id="IPR000719">
    <property type="entry name" value="Prot_kinase_dom"/>
</dbReference>
<keyword evidence="16" id="KW-1185">Reference proteome</keyword>
<comment type="caution">
    <text evidence="15">The sequence shown here is derived from an EMBL/GenBank/DDBJ whole genome shotgun (WGS) entry which is preliminary data.</text>
</comment>
<evidence type="ECO:0000256" key="5">
    <source>
        <dbReference type="ARBA" id="ARBA00022527"/>
    </source>
</evidence>
<feature type="compositionally biased region" description="Low complexity" evidence="12">
    <location>
        <begin position="74"/>
        <end position="90"/>
    </location>
</feature>
<accession>A0A9P5MVC0</accession>
<keyword evidence="6" id="KW-0808">Transferase</keyword>
<comment type="catalytic activity">
    <reaction evidence="10">
        <text>L-threonyl-[protein] + ATP = O-phospho-L-threonyl-[protein] + ADP + H(+)</text>
        <dbReference type="Rhea" id="RHEA:46608"/>
        <dbReference type="Rhea" id="RHEA-COMP:11060"/>
        <dbReference type="Rhea" id="RHEA-COMP:11605"/>
        <dbReference type="ChEBI" id="CHEBI:15378"/>
        <dbReference type="ChEBI" id="CHEBI:30013"/>
        <dbReference type="ChEBI" id="CHEBI:30616"/>
        <dbReference type="ChEBI" id="CHEBI:61977"/>
        <dbReference type="ChEBI" id="CHEBI:456216"/>
        <dbReference type="EC" id="2.7.11.1"/>
    </reaction>
</comment>
<name>A0A9P5MVC0_9AGAM</name>
<dbReference type="PROSITE" id="PS50108">
    <property type="entry name" value="CRIB"/>
    <property type="match status" value="1"/>
</dbReference>
<comment type="catalytic activity">
    <reaction evidence="11">
        <text>L-seryl-[protein] + ATP = O-phospho-L-seryl-[protein] + ADP + H(+)</text>
        <dbReference type="Rhea" id="RHEA:17989"/>
        <dbReference type="Rhea" id="RHEA-COMP:9863"/>
        <dbReference type="Rhea" id="RHEA-COMP:11604"/>
        <dbReference type="ChEBI" id="CHEBI:15378"/>
        <dbReference type="ChEBI" id="CHEBI:29999"/>
        <dbReference type="ChEBI" id="CHEBI:30616"/>
        <dbReference type="ChEBI" id="CHEBI:83421"/>
        <dbReference type="ChEBI" id="CHEBI:456216"/>
        <dbReference type="EC" id="2.7.11.1"/>
    </reaction>
</comment>
<dbReference type="PANTHER" id="PTHR45832">
    <property type="entry name" value="SERINE/THREONINE-PROTEIN KINASE SAMKA-RELATED-RELATED"/>
    <property type="match status" value="1"/>
</dbReference>
<evidence type="ECO:0000256" key="11">
    <source>
        <dbReference type="ARBA" id="ARBA00048679"/>
    </source>
</evidence>
<dbReference type="Proteomes" id="UP000759537">
    <property type="component" value="Unassembled WGS sequence"/>
</dbReference>
<evidence type="ECO:0000256" key="4">
    <source>
        <dbReference type="ARBA" id="ARBA00022490"/>
    </source>
</evidence>
<evidence type="ECO:0000259" key="13">
    <source>
        <dbReference type="PROSITE" id="PS50011"/>
    </source>
</evidence>
<feature type="compositionally biased region" description="Low complexity" evidence="12">
    <location>
        <begin position="247"/>
        <end position="268"/>
    </location>
</feature>
<evidence type="ECO:0000256" key="9">
    <source>
        <dbReference type="ARBA" id="ARBA00022840"/>
    </source>
</evidence>
<sequence>MPPSDSSIVPDPSISDHKSFHSLVKQTFGFRNQSLSTVCTTREPDSSSSFAASPTPRRPLCSVSLSSLEDEAESSLPSTPLSSLIANPGPNRRPRPGSRPSPVYAVPPSPPLDNGDSPFSFTSSYPTGFTPTVESFSPPTLDRMGIVSHSLSGIVTAKGKKGMLSIMTDFLNSNKRPKISTPVDPIHVAHVGVNWSTGEYTEKNPLAVLEIEGGGDVWDKMSQAPAPGSSQSTPIPDTVQAAFPGLSKSVDVPTVVSSSHPSPRSPASYRPLPTPPQPAQPNLDPLSPQRSAPKPPRSDTLIHAKTTNDRRSPGSPASVKASARESPNSSATDLAIKSQATVAVNGPVAECGAPQPPTAPRQQCAAVASLAGETLRRRGKDNVDGAEIVMPLQQICMTVDSTRLYYNLVKIRQGYTAFQVGTNLSVAIKQMKLDEHPRMDLLINEILVLRTLRHMNIVKYIDSFLYKNELWVVTEYMEGGSLTDVVTANMMTEGQIAAVSRETAQGLQHLHKHGVIHRDIKSDNVLLSLTGDIKLTDFGFCAQITHPVHARRTTMVGTPYWMAPEVVARKEYGPKVDIWSLGILAIEMIEGEPPYLDQNPLKALYLIATNGTPTIANPENLSSTFRDYLAKTLEVDAEKRPDATQLLQHPFFSIAEPLWTLVPLIKVAREITRNK</sequence>
<dbReference type="FunFam" id="1.10.510.10:FF:000011">
    <property type="entry name" value="Non-specific serine/threonine protein kinase"/>
    <property type="match status" value="1"/>
</dbReference>
<evidence type="ECO:0000256" key="3">
    <source>
        <dbReference type="ARBA" id="ARBA00012513"/>
    </source>
</evidence>
<dbReference type="InterPro" id="IPR036936">
    <property type="entry name" value="CRIB_dom_sf"/>
</dbReference>
<dbReference type="AlphaFoldDB" id="A0A9P5MVC0"/>
<evidence type="ECO:0000256" key="8">
    <source>
        <dbReference type="ARBA" id="ARBA00022777"/>
    </source>
</evidence>
<evidence type="ECO:0000256" key="7">
    <source>
        <dbReference type="ARBA" id="ARBA00022741"/>
    </source>
</evidence>
<evidence type="ECO:0000256" key="10">
    <source>
        <dbReference type="ARBA" id="ARBA00047899"/>
    </source>
</evidence>
<dbReference type="GO" id="GO:0005737">
    <property type="term" value="C:cytoplasm"/>
    <property type="evidence" value="ECO:0007669"/>
    <property type="project" value="UniProtKB-SubCell"/>
</dbReference>
<evidence type="ECO:0000256" key="12">
    <source>
        <dbReference type="SAM" id="MobiDB-lite"/>
    </source>
</evidence>
<proteinExistence type="inferred from homology"/>
<feature type="compositionally biased region" description="Polar residues" evidence="12">
    <location>
        <begin position="37"/>
        <end position="52"/>
    </location>
</feature>
<dbReference type="InterPro" id="IPR000095">
    <property type="entry name" value="CRIB_dom"/>
</dbReference>
<evidence type="ECO:0000259" key="14">
    <source>
        <dbReference type="PROSITE" id="PS50108"/>
    </source>
</evidence>
<protein>
    <recommendedName>
        <fullName evidence="3">non-specific serine/threonine protein kinase</fullName>
        <ecNumber evidence="3">2.7.11.1</ecNumber>
    </recommendedName>
</protein>
<reference evidence="15" key="1">
    <citation type="submission" date="2019-10" db="EMBL/GenBank/DDBJ databases">
        <authorList>
            <consortium name="DOE Joint Genome Institute"/>
            <person name="Kuo A."/>
            <person name="Miyauchi S."/>
            <person name="Kiss E."/>
            <person name="Drula E."/>
            <person name="Kohler A."/>
            <person name="Sanchez-Garcia M."/>
            <person name="Andreopoulos B."/>
            <person name="Barry K.W."/>
            <person name="Bonito G."/>
            <person name="Buee M."/>
            <person name="Carver A."/>
            <person name="Chen C."/>
            <person name="Cichocki N."/>
            <person name="Clum A."/>
            <person name="Culley D."/>
            <person name="Crous P.W."/>
            <person name="Fauchery L."/>
            <person name="Girlanda M."/>
            <person name="Hayes R."/>
            <person name="Keri Z."/>
            <person name="LaButti K."/>
            <person name="Lipzen A."/>
            <person name="Lombard V."/>
            <person name="Magnuson J."/>
            <person name="Maillard F."/>
            <person name="Morin E."/>
            <person name="Murat C."/>
            <person name="Nolan M."/>
            <person name="Ohm R."/>
            <person name="Pangilinan J."/>
            <person name="Pereira M."/>
            <person name="Perotto S."/>
            <person name="Peter M."/>
            <person name="Riley R."/>
            <person name="Sitrit Y."/>
            <person name="Stielow B."/>
            <person name="Szollosi G."/>
            <person name="Zifcakova L."/>
            <person name="Stursova M."/>
            <person name="Spatafora J.W."/>
            <person name="Tedersoo L."/>
            <person name="Vaario L.-M."/>
            <person name="Yamada A."/>
            <person name="Yan M."/>
            <person name="Wang P."/>
            <person name="Xu J."/>
            <person name="Bruns T."/>
            <person name="Baldrian P."/>
            <person name="Vilgalys R."/>
            <person name="Henrissat B."/>
            <person name="Grigoriev I.V."/>
            <person name="Hibbett D."/>
            <person name="Nagy L.G."/>
            <person name="Martin F.M."/>
        </authorList>
    </citation>
    <scope>NUCLEOTIDE SEQUENCE</scope>
    <source>
        <strain evidence="15">Prilba</strain>
    </source>
</reference>
<organism evidence="15 16">
    <name type="scientific">Russula ochroleuca</name>
    <dbReference type="NCBI Taxonomy" id="152965"/>
    <lineage>
        <taxon>Eukaryota</taxon>
        <taxon>Fungi</taxon>
        <taxon>Dikarya</taxon>
        <taxon>Basidiomycota</taxon>
        <taxon>Agaricomycotina</taxon>
        <taxon>Agaricomycetes</taxon>
        <taxon>Russulales</taxon>
        <taxon>Russulaceae</taxon>
        <taxon>Russula</taxon>
    </lineage>
</organism>
<gene>
    <name evidence="15" type="ORF">DFH94DRAFT_682346</name>
</gene>
<dbReference type="EMBL" id="WHVB01000009">
    <property type="protein sequence ID" value="KAF8479631.1"/>
    <property type="molecule type" value="Genomic_DNA"/>
</dbReference>
<feature type="domain" description="CRIB" evidence="14">
    <location>
        <begin position="179"/>
        <end position="192"/>
    </location>
</feature>
<comment type="subcellular location">
    <subcellularLocation>
        <location evidence="1">Cytoplasm</location>
    </subcellularLocation>
</comment>
<dbReference type="InterPro" id="IPR008271">
    <property type="entry name" value="Ser/Thr_kinase_AS"/>
</dbReference>
<feature type="region of interest" description="Disordered" evidence="12">
    <location>
        <begin position="218"/>
        <end position="332"/>
    </location>
</feature>
<dbReference type="InterPro" id="IPR011009">
    <property type="entry name" value="Kinase-like_dom_sf"/>
</dbReference>
<dbReference type="InterPro" id="IPR051931">
    <property type="entry name" value="PAK3-like"/>
</dbReference>
<feature type="compositionally biased region" description="Basic and acidic residues" evidence="12">
    <location>
        <begin position="296"/>
        <end position="312"/>
    </location>
</feature>
<evidence type="ECO:0000256" key="6">
    <source>
        <dbReference type="ARBA" id="ARBA00022679"/>
    </source>
</evidence>
<keyword evidence="4" id="KW-0963">Cytoplasm</keyword>
<evidence type="ECO:0000313" key="16">
    <source>
        <dbReference type="Proteomes" id="UP000759537"/>
    </source>
</evidence>
<dbReference type="Pfam" id="PF00069">
    <property type="entry name" value="Pkinase"/>
    <property type="match status" value="1"/>
</dbReference>
<keyword evidence="7" id="KW-0547">Nucleotide-binding</keyword>
<dbReference type="GO" id="GO:0004674">
    <property type="term" value="F:protein serine/threonine kinase activity"/>
    <property type="evidence" value="ECO:0007669"/>
    <property type="project" value="UniProtKB-KW"/>
</dbReference>
<dbReference type="SUPFAM" id="SSF56112">
    <property type="entry name" value="Protein kinase-like (PK-like)"/>
    <property type="match status" value="1"/>
</dbReference>
<reference evidence="15" key="2">
    <citation type="journal article" date="2020" name="Nat. Commun.">
        <title>Large-scale genome sequencing of mycorrhizal fungi provides insights into the early evolution of symbiotic traits.</title>
        <authorList>
            <person name="Miyauchi S."/>
            <person name="Kiss E."/>
            <person name="Kuo A."/>
            <person name="Drula E."/>
            <person name="Kohler A."/>
            <person name="Sanchez-Garcia M."/>
            <person name="Morin E."/>
            <person name="Andreopoulos B."/>
            <person name="Barry K.W."/>
            <person name="Bonito G."/>
            <person name="Buee M."/>
            <person name="Carver A."/>
            <person name="Chen C."/>
            <person name="Cichocki N."/>
            <person name="Clum A."/>
            <person name="Culley D."/>
            <person name="Crous P.W."/>
            <person name="Fauchery L."/>
            <person name="Girlanda M."/>
            <person name="Hayes R.D."/>
            <person name="Keri Z."/>
            <person name="LaButti K."/>
            <person name="Lipzen A."/>
            <person name="Lombard V."/>
            <person name="Magnuson J."/>
            <person name="Maillard F."/>
            <person name="Murat C."/>
            <person name="Nolan M."/>
            <person name="Ohm R.A."/>
            <person name="Pangilinan J."/>
            <person name="Pereira M.F."/>
            <person name="Perotto S."/>
            <person name="Peter M."/>
            <person name="Pfister S."/>
            <person name="Riley R."/>
            <person name="Sitrit Y."/>
            <person name="Stielow J.B."/>
            <person name="Szollosi G."/>
            <person name="Zifcakova L."/>
            <person name="Stursova M."/>
            <person name="Spatafora J.W."/>
            <person name="Tedersoo L."/>
            <person name="Vaario L.M."/>
            <person name="Yamada A."/>
            <person name="Yan M."/>
            <person name="Wang P."/>
            <person name="Xu J."/>
            <person name="Bruns T."/>
            <person name="Baldrian P."/>
            <person name="Vilgalys R."/>
            <person name="Dunand C."/>
            <person name="Henrissat B."/>
            <person name="Grigoriev I.V."/>
            <person name="Hibbett D."/>
            <person name="Nagy L.G."/>
            <person name="Martin F.M."/>
        </authorList>
    </citation>
    <scope>NUCLEOTIDE SEQUENCE</scope>
    <source>
        <strain evidence="15">Prilba</strain>
    </source>
</reference>
<dbReference type="Gene3D" id="3.30.200.20">
    <property type="entry name" value="Phosphorylase Kinase, domain 1"/>
    <property type="match status" value="1"/>
</dbReference>
<comment type="similarity">
    <text evidence="2">Belongs to the protein kinase superfamily. STE Ser/Thr protein kinase family. STE20 subfamily.</text>
</comment>
<evidence type="ECO:0000313" key="15">
    <source>
        <dbReference type="EMBL" id="KAF8479631.1"/>
    </source>
</evidence>
<dbReference type="PANTHER" id="PTHR45832:SF22">
    <property type="entry name" value="SERINE_THREONINE-PROTEIN KINASE SAMKA-RELATED"/>
    <property type="match status" value="1"/>
</dbReference>
<dbReference type="Gene3D" id="3.90.810.10">
    <property type="entry name" value="CRIB domain"/>
    <property type="match status" value="1"/>
</dbReference>
<dbReference type="OrthoDB" id="248923at2759"/>
<dbReference type="CDD" id="cd06614">
    <property type="entry name" value="STKc_PAK"/>
    <property type="match status" value="1"/>
</dbReference>
<evidence type="ECO:0000256" key="2">
    <source>
        <dbReference type="ARBA" id="ARBA00008874"/>
    </source>
</evidence>
<dbReference type="GO" id="GO:0005524">
    <property type="term" value="F:ATP binding"/>
    <property type="evidence" value="ECO:0007669"/>
    <property type="project" value="UniProtKB-KW"/>
</dbReference>
<keyword evidence="9" id="KW-0067">ATP-binding</keyword>
<dbReference type="Gene3D" id="1.10.510.10">
    <property type="entry name" value="Transferase(Phosphotransferase) domain 1"/>
    <property type="match status" value="1"/>
</dbReference>
<keyword evidence="8 15" id="KW-0418">Kinase</keyword>
<dbReference type="PROSITE" id="PS50011">
    <property type="entry name" value="PROTEIN_KINASE_DOM"/>
    <property type="match status" value="1"/>
</dbReference>
<keyword evidence="5" id="KW-0723">Serine/threonine-protein kinase</keyword>